<dbReference type="RefSeq" id="WP_146156076.1">
    <property type="nucleotide sequence ID" value="NZ_PVNK01000209.1"/>
</dbReference>
<evidence type="ECO:0000313" key="2">
    <source>
        <dbReference type="Proteomes" id="UP000237968"/>
    </source>
</evidence>
<dbReference type="OrthoDB" id="5511454at2"/>
<evidence type="ECO:0008006" key="3">
    <source>
        <dbReference type="Google" id="ProtNLM"/>
    </source>
</evidence>
<dbReference type="Proteomes" id="UP000237968">
    <property type="component" value="Unassembled WGS sequence"/>
</dbReference>
<accession>A0A2S9XHZ2</accession>
<name>A0A2S9XHZ2_9BACT</name>
<keyword evidence="2" id="KW-1185">Reference proteome</keyword>
<dbReference type="EMBL" id="PVNK01000209">
    <property type="protein sequence ID" value="PRP92482.1"/>
    <property type="molecule type" value="Genomic_DNA"/>
</dbReference>
<reference evidence="1 2" key="1">
    <citation type="submission" date="2018-03" db="EMBL/GenBank/DDBJ databases">
        <title>Draft Genome Sequences of the Obligatory Marine Myxobacteria Enhygromyxa salina SWB005.</title>
        <authorList>
            <person name="Poehlein A."/>
            <person name="Moghaddam J.A."/>
            <person name="Harms H."/>
            <person name="Alanjari M."/>
            <person name="Koenig G.M."/>
            <person name="Daniel R."/>
            <person name="Schaeberle T.F."/>
        </authorList>
    </citation>
    <scope>NUCLEOTIDE SEQUENCE [LARGE SCALE GENOMIC DNA]</scope>
    <source>
        <strain evidence="1 2">SWB005</strain>
    </source>
</reference>
<dbReference type="AlphaFoldDB" id="A0A2S9XHZ2"/>
<dbReference type="PROSITE" id="PS51257">
    <property type="entry name" value="PROKAR_LIPOPROTEIN"/>
    <property type="match status" value="1"/>
</dbReference>
<evidence type="ECO:0000313" key="1">
    <source>
        <dbReference type="EMBL" id="PRP92482.1"/>
    </source>
</evidence>
<comment type="caution">
    <text evidence="1">The sequence shown here is derived from an EMBL/GenBank/DDBJ whole genome shotgun (WGS) entry which is preliminary data.</text>
</comment>
<sequence>MRATSTLVLTAVLGLGLTACLPKDHPEAEWMKPPKSYDPIKTEGLTFNKDGLDALTLKEKGDERDAYVESLKAEGAFKGQAKCQSGAGTGDLDHSQWGDYELTCDAGTILFDIELKYHLFTTRAVGKPLSANAYVEFGGTLVDFDYHDESKPRSITAKVMVGENLSRLKD</sequence>
<gene>
    <name evidence="1" type="ORF">ENSA5_49000</name>
</gene>
<organism evidence="1 2">
    <name type="scientific">Enhygromyxa salina</name>
    <dbReference type="NCBI Taxonomy" id="215803"/>
    <lineage>
        <taxon>Bacteria</taxon>
        <taxon>Pseudomonadati</taxon>
        <taxon>Myxococcota</taxon>
        <taxon>Polyangia</taxon>
        <taxon>Nannocystales</taxon>
        <taxon>Nannocystaceae</taxon>
        <taxon>Enhygromyxa</taxon>
    </lineage>
</organism>
<protein>
    <recommendedName>
        <fullName evidence="3">Lipoprotein</fullName>
    </recommendedName>
</protein>
<proteinExistence type="predicted"/>